<evidence type="ECO:0000259" key="1">
    <source>
        <dbReference type="Pfam" id="PF17990"/>
    </source>
</evidence>
<dbReference type="RefSeq" id="WP_237384353.1">
    <property type="nucleotide sequence ID" value="NZ_CP071793.1"/>
</dbReference>
<organism evidence="3 4">
    <name type="scientific">Sulfidibacter corallicola</name>
    <dbReference type="NCBI Taxonomy" id="2818388"/>
    <lineage>
        <taxon>Bacteria</taxon>
        <taxon>Pseudomonadati</taxon>
        <taxon>Acidobacteriota</taxon>
        <taxon>Holophagae</taxon>
        <taxon>Acanthopleuribacterales</taxon>
        <taxon>Acanthopleuribacteraceae</taxon>
        <taxon>Sulfidibacter</taxon>
    </lineage>
</organism>
<dbReference type="Proteomes" id="UP000663929">
    <property type="component" value="Chromosome"/>
</dbReference>
<feature type="domain" description="L-Lysine epsilon oxidase N-terminal" evidence="1">
    <location>
        <begin position="8"/>
        <end position="254"/>
    </location>
</feature>
<dbReference type="InterPro" id="IPR041168">
    <property type="entry name" value="LodA_N"/>
</dbReference>
<evidence type="ECO:0000313" key="3">
    <source>
        <dbReference type="EMBL" id="QTD54256.1"/>
    </source>
</evidence>
<dbReference type="KEGG" id="scor:J3U87_17565"/>
<protein>
    <submittedName>
        <fullName evidence="3">LodA/GoxA family CTQ-dependent oxidase</fullName>
    </submittedName>
</protein>
<dbReference type="GO" id="GO:0033736">
    <property type="term" value="F:L-lysine 6-oxidase activity"/>
    <property type="evidence" value="ECO:0007669"/>
    <property type="project" value="InterPro"/>
</dbReference>
<reference evidence="3" key="1">
    <citation type="submission" date="2021-03" db="EMBL/GenBank/DDBJ databases">
        <title>Acanthopleuribacteraceae sp. M133.</title>
        <authorList>
            <person name="Wang G."/>
        </authorList>
    </citation>
    <scope>NUCLEOTIDE SEQUENCE</scope>
    <source>
        <strain evidence="3">M133</strain>
    </source>
</reference>
<evidence type="ECO:0000259" key="2">
    <source>
        <dbReference type="Pfam" id="PF18417"/>
    </source>
</evidence>
<feature type="domain" description="L-lysine epsilon oxidase C-terminal" evidence="2">
    <location>
        <begin position="495"/>
        <end position="661"/>
    </location>
</feature>
<proteinExistence type="predicted"/>
<dbReference type="GO" id="GO:1900191">
    <property type="term" value="P:negative regulation of single-species biofilm formation"/>
    <property type="evidence" value="ECO:0007669"/>
    <property type="project" value="InterPro"/>
</dbReference>
<dbReference type="AlphaFoldDB" id="A0A8A4TWB8"/>
<dbReference type="InterPro" id="IPR041173">
    <property type="entry name" value="LodA_C"/>
</dbReference>
<keyword evidence="4" id="KW-1185">Reference proteome</keyword>
<name>A0A8A4TWB8_SULCO</name>
<dbReference type="Pfam" id="PF17990">
    <property type="entry name" value="LodA_N"/>
    <property type="match status" value="1"/>
</dbReference>
<evidence type="ECO:0000313" key="4">
    <source>
        <dbReference type="Proteomes" id="UP000663929"/>
    </source>
</evidence>
<dbReference type="Pfam" id="PF18417">
    <property type="entry name" value="LodA_C"/>
    <property type="match status" value="1"/>
</dbReference>
<gene>
    <name evidence="3" type="ORF">J3U87_17565</name>
</gene>
<dbReference type="EMBL" id="CP071793">
    <property type="protein sequence ID" value="QTD54256.1"/>
    <property type="molecule type" value="Genomic_DNA"/>
</dbReference>
<sequence>MVKTYHIHPAIGIARLGDSPTSFCLSPEKPGALPIQCDAQGNADLSPDGTRELTIAKFKDAEGRIKRQGARFQIFVHDEQDVKGRRLRLGDRIEGGGNNGTLVDIEWRVHLANKKAAWYSFQQLEGEHGYRPDHPLRNPDITDAEARQRLIIDPGPRTVDCGDRRRASFNKDPDADYAQTFPPELNPNGIETLGDIMTNREGQLIVLGGHGRSGSYKTGMGQPRIDHYANNDGWFDDTSDGPVMARLKMYVDSIDAYRYLDVAGPAWVIAAYPAYVPQILDQVTTDDVVHDMGIREFATDTGIYGLEGSFDNPQIVDTSDPEALALWRAQELQWNPDYLPWFHRDIWPIISRPWYYTWLANVLSQSNFPHDQTERGTFYKELLGRPPTVDLNRVEEMLARESTEAHFRKWVNLSRSREGKDPIEDFEDWPESDRDRAKSMFHSALQTRLIAFVRDDPYKKNRRYIYNVLRQAGEENTFRELGRPHSRTANAPLMPLLAGDNPISNTLPSKFLRLTDYQLFILRQWMEGKFINEAKMATARERLPPGMGESGHELDRGVLSNLCGGAFCPGAEVGWLIRNPSIYTEPYRIKAAPRFAEFGQTAASAYKTPGQSFDDQIDALNAQTDLSVGLEPGDLTKQMALPWQADFNECSMQDIDVTYEAWNDLYPDSENDARLKRTMRTWETMWWPAHRPLETLEVVSFQGGQPNYQWLGWSRGIPQTNAGDLKMVTAWKDLGFVIENPYLSQAQLEKDHTTDLPRYISVERKDAEPT</sequence>
<dbReference type="InterPro" id="IPR033797">
    <property type="entry name" value="LodA"/>
</dbReference>
<dbReference type="CDD" id="cd14732">
    <property type="entry name" value="LodA"/>
    <property type="match status" value="1"/>
</dbReference>
<accession>A0A8A4TWB8</accession>
<dbReference type="GO" id="GO:0031640">
    <property type="term" value="P:killing of cells of another organism"/>
    <property type="evidence" value="ECO:0007669"/>
    <property type="project" value="InterPro"/>
</dbReference>